<evidence type="ECO:0000313" key="2">
    <source>
        <dbReference type="Proteomes" id="UP000020492"/>
    </source>
</evidence>
<reference evidence="1 2" key="1">
    <citation type="submission" date="2014-03" db="EMBL/GenBank/DDBJ databases">
        <title>Draft genome sequence of Deinococcus phoenicis 1P10ME.</title>
        <authorList>
            <person name="Stepanov V.G."/>
            <person name="Vaishampayan P."/>
            <person name="Venkateswaran K."/>
            <person name="Fox G.E."/>
        </authorList>
    </citation>
    <scope>NUCLEOTIDE SEQUENCE [LARGE SCALE GENOMIC DNA]</scope>
    <source>
        <strain evidence="1 2">1P10ME</strain>
    </source>
</reference>
<gene>
    <name evidence="1" type="ORF">DEIPH_ctg011orf0004</name>
</gene>
<dbReference type="RefSeq" id="WP_034353751.1">
    <property type="nucleotide sequence ID" value="NZ_JHAC01000011.1"/>
</dbReference>
<accession>A0A016QSU9</accession>
<name>A0A016QSU9_9DEIO</name>
<dbReference type="OrthoDB" id="72045at2"/>
<organism evidence="1 2">
    <name type="scientific">Deinococcus phoenicis</name>
    <dbReference type="NCBI Taxonomy" id="1476583"/>
    <lineage>
        <taxon>Bacteria</taxon>
        <taxon>Thermotogati</taxon>
        <taxon>Deinococcota</taxon>
        <taxon>Deinococci</taxon>
        <taxon>Deinococcales</taxon>
        <taxon>Deinococcaceae</taxon>
        <taxon>Deinococcus</taxon>
    </lineage>
</organism>
<sequence>MRERYWLTTPNGRIPLPGTLTPSALSLTAVSHNLVRGRGYRDVTDLSDGLPDPVPLTLTGEVRFKTEAELSLSLRELQQALRAATAIDRDGRGEVALASSSLLAVPAGSHSGRAALTVTLILASVPDPDSTDSFFW</sequence>
<evidence type="ECO:0000313" key="1">
    <source>
        <dbReference type="EMBL" id="EYB69041.1"/>
    </source>
</evidence>
<keyword evidence="2" id="KW-1185">Reference proteome</keyword>
<dbReference type="STRING" id="1476583.DEIPH_ctg011orf0004"/>
<dbReference type="PATRIC" id="fig|1476583.3.peg.634"/>
<dbReference type="Proteomes" id="UP000020492">
    <property type="component" value="Unassembled WGS sequence"/>
</dbReference>
<proteinExistence type="predicted"/>
<protein>
    <submittedName>
        <fullName evidence="1">Uncharacterized protein</fullName>
    </submittedName>
</protein>
<comment type="caution">
    <text evidence="1">The sequence shown here is derived from an EMBL/GenBank/DDBJ whole genome shotgun (WGS) entry which is preliminary data.</text>
</comment>
<dbReference type="EMBL" id="JHAC01000011">
    <property type="protein sequence ID" value="EYB69041.1"/>
    <property type="molecule type" value="Genomic_DNA"/>
</dbReference>
<dbReference type="AlphaFoldDB" id="A0A016QSU9"/>